<dbReference type="UniPathway" id="UPA00048">
    <property type="reaction ID" value="UER00070"/>
</dbReference>
<dbReference type="SUPFAM" id="SSF89000">
    <property type="entry name" value="post-HMGL domain-like"/>
    <property type="match status" value="1"/>
</dbReference>
<evidence type="ECO:0000256" key="1">
    <source>
        <dbReference type="ARBA" id="ARBA00000064"/>
    </source>
</evidence>
<comment type="catalytic activity">
    <reaction evidence="1 10">
        <text>3-methyl-2-oxobutanoate + acetyl-CoA + H2O = (2S)-2-isopropylmalate + CoA + H(+)</text>
        <dbReference type="Rhea" id="RHEA:21524"/>
        <dbReference type="ChEBI" id="CHEBI:1178"/>
        <dbReference type="ChEBI" id="CHEBI:11851"/>
        <dbReference type="ChEBI" id="CHEBI:15377"/>
        <dbReference type="ChEBI" id="CHEBI:15378"/>
        <dbReference type="ChEBI" id="CHEBI:57287"/>
        <dbReference type="ChEBI" id="CHEBI:57288"/>
        <dbReference type="EC" id="2.3.3.13"/>
    </reaction>
</comment>
<comment type="function">
    <text evidence="10">Catalyzes the condensation of the acetyl group of acetyl-CoA with 3-methyl-2-oxobutanoate (2-ketoisovalerate) to form 3-carboxy-3-hydroxy-4-methylpentanoate (2-isopropylmalate).</text>
</comment>
<feature type="domain" description="Pyruvate carboxyltransferase" evidence="11">
    <location>
        <begin position="31"/>
        <end position="304"/>
    </location>
</feature>
<proteinExistence type="inferred from homology"/>
<dbReference type="InterPro" id="IPR039371">
    <property type="entry name" value="LeuA_N_DRE-TIM"/>
</dbReference>
<organism evidence="12 13">
    <name type="scientific">Megasphaera stantonii</name>
    <dbReference type="NCBI Taxonomy" id="2144175"/>
    <lineage>
        <taxon>Bacteria</taxon>
        <taxon>Bacillati</taxon>
        <taxon>Bacillota</taxon>
        <taxon>Negativicutes</taxon>
        <taxon>Veillonellales</taxon>
        <taxon>Veillonellaceae</taxon>
        <taxon>Megasphaera</taxon>
    </lineage>
</organism>
<dbReference type="InterPro" id="IPR054692">
    <property type="entry name" value="LeuA-like_post-cat"/>
</dbReference>
<comment type="subcellular location">
    <subcellularLocation>
        <location evidence="10">Cytoplasm</location>
    </subcellularLocation>
</comment>
<gene>
    <name evidence="10" type="primary">leuA</name>
    <name evidence="12" type="ORF">DKB62_11710</name>
</gene>
<evidence type="ECO:0000256" key="10">
    <source>
        <dbReference type="HAMAP-Rule" id="MF_00572"/>
    </source>
</evidence>
<dbReference type="Gene3D" id="3.20.20.70">
    <property type="entry name" value="Aldolase class I"/>
    <property type="match status" value="1"/>
</dbReference>
<feature type="binding site" evidence="10">
    <location>
        <position position="243"/>
    </location>
    <ligand>
        <name>Mg(2+)</name>
        <dbReference type="ChEBI" id="CHEBI:18420"/>
    </ligand>
</feature>
<evidence type="ECO:0000256" key="7">
    <source>
        <dbReference type="ARBA" id="ARBA00022679"/>
    </source>
</evidence>
<feature type="region of interest" description="Regulatory domain" evidence="10">
    <location>
        <begin position="439"/>
        <end position="580"/>
    </location>
</feature>
<dbReference type="PROSITE" id="PS00816">
    <property type="entry name" value="AIPM_HOMOCIT_SYNTH_2"/>
    <property type="match status" value="1"/>
</dbReference>
<dbReference type="GO" id="GO:0005737">
    <property type="term" value="C:cytoplasm"/>
    <property type="evidence" value="ECO:0007669"/>
    <property type="project" value="UniProtKB-SubCell"/>
</dbReference>
<evidence type="ECO:0000256" key="4">
    <source>
        <dbReference type="ARBA" id="ARBA00012973"/>
    </source>
</evidence>
<dbReference type="InterPro" id="IPR013785">
    <property type="entry name" value="Aldolase_TIM"/>
</dbReference>
<dbReference type="RefSeq" id="WP_107195254.1">
    <property type="nucleotide sequence ID" value="NZ_CP029462.1"/>
</dbReference>
<dbReference type="PROSITE" id="PS50991">
    <property type="entry name" value="PYR_CT"/>
    <property type="match status" value="1"/>
</dbReference>
<comment type="pathway">
    <text evidence="2 10">Amino-acid biosynthesis; L-leucine biosynthesis; L-leucine from 3-methyl-2-oxobutanoate: step 1/4.</text>
</comment>
<evidence type="ECO:0000259" key="11">
    <source>
        <dbReference type="PROSITE" id="PS50991"/>
    </source>
</evidence>
<reference evidence="12 13" key="1">
    <citation type="submission" date="2018-05" db="EMBL/GenBank/DDBJ databases">
        <title>Complete genome sequence of Megasphaera sp. AJH120T, isolated from the ceca of a chicken.</title>
        <authorList>
            <person name="Maki J."/>
            <person name="Looft T."/>
        </authorList>
    </citation>
    <scope>NUCLEOTIDE SEQUENCE [LARGE SCALE GENOMIC DNA]</scope>
    <source>
        <strain evidence="12 13">AJH120</strain>
    </source>
</reference>
<comment type="similarity">
    <text evidence="3 10">Belongs to the alpha-IPM synthase/homocitrate synthase family. LeuA type 2 subfamily.</text>
</comment>
<evidence type="ECO:0000256" key="9">
    <source>
        <dbReference type="ARBA" id="ARBA00023304"/>
    </source>
</evidence>
<comment type="subunit">
    <text evidence="10">Homodimer.</text>
</comment>
<dbReference type="Gene3D" id="3.30.160.270">
    <property type="match status" value="1"/>
</dbReference>
<dbReference type="HAMAP" id="MF_00572">
    <property type="entry name" value="LeuA_type2"/>
    <property type="match status" value="1"/>
</dbReference>
<keyword evidence="8 10" id="KW-0479">Metal-binding</keyword>
<dbReference type="EC" id="2.3.3.13" evidence="4 10"/>
<evidence type="ECO:0000256" key="8">
    <source>
        <dbReference type="ARBA" id="ARBA00022723"/>
    </source>
</evidence>
<dbReference type="PANTHER" id="PTHR46911:SF1">
    <property type="entry name" value="2-ISOPROPYLMALATE SYNTHASE"/>
    <property type="match status" value="1"/>
</dbReference>
<dbReference type="CDD" id="cd07942">
    <property type="entry name" value="DRE_TIM_LeuA"/>
    <property type="match status" value="1"/>
</dbReference>
<evidence type="ECO:0000313" key="12">
    <source>
        <dbReference type="EMBL" id="AXL22175.1"/>
    </source>
</evidence>
<dbReference type="Pfam" id="PF00682">
    <property type="entry name" value="HMGL-like"/>
    <property type="match status" value="1"/>
</dbReference>
<evidence type="ECO:0000256" key="2">
    <source>
        <dbReference type="ARBA" id="ARBA00004689"/>
    </source>
</evidence>
<evidence type="ECO:0000313" key="13">
    <source>
        <dbReference type="Proteomes" id="UP000254337"/>
    </source>
</evidence>
<dbReference type="Proteomes" id="UP000254337">
    <property type="component" value="Chromosome"/>
</dbReference>
<dbReference type="PROSITE" id="PS00815">
    <property type="entry name" value="AIPM_HOMOCIT_SYNTH_1"/>
    <property type="match status" value="1"/>
</dbReference>
<accession>A0A346B232</accession>
<protein>
    <recommendedName>
        <fullName evidence="4 10">2-isopropylmalate synthase</fullName>
        <ecNumber evidence="4 10">2.3.3.13</ecNumber>
    </recommendedName>
    <alternativeName>
        <fullName evidence="10">Alpha-IPM synthase</fullName>
    </alternativeName>
    <alternativeName>
        <fullName evidence="10">Alpha-isopropylmalate synthase</fullName>
    </alternativeName>
</protein>
<dbReference type="GO" id="GO:0003985">
    <property type="term" value="F:acetyl-CoA C-acetyltransferase activity"/>
    <property type="evidence" value="ECO:0007669"/>
    <property type="project" value="UniProtKB-UniRule"/>
</dbReference>
<dbReference type="PANTHER" id="PTHR46911">
    <property type="match status" value="1"/>
</dbReference>
<keyword evidence="9 10" id="KW-0100">Branched-chain amino acid biosynthesis</keyword>
<dbReference type="Pfam" id="PF08502">
    <property type="entry name" value="LeuA_dimer"/>
    <property type="match status" value="1"/>
</dbReference>
<dbReference type="OrthoDB" id="9804858at2"/>
<dbReference type="InterPro" id="IPR036230">
    <property type="entry name" value="LeuA_allosteric_dom_sf"/>
</dbReference>
<dbReference type="NCBIfam" id="NF002991">
    <property type="entry name" value="PRK03739.1"/>
    <property type="match status" value="1"/>
</dbReference>
<dbReference type="GO" id="GO:0000287">
    <property type="term" value="F:magnesium ion binding"/>
    <property type="evidence" value="ECO:0007669"/>
    <property type="project" value="UniProtKB-UniRule"/>
</dbReference>
<dbReference type="SUPFAM" id="SSF110921">
    <property type="entry name" value="2-isopropylmalate synthase LeuA, allosteric (dimerisation) domain"/>
    <property type="match status" value="1"/>
</dbReference>
<dbReference type="GO" id="GO:0009098">
    <property type="term" value="P:L-leucine biosynthetic process"/>
    <property type="evidence" value="ECO:0007669"/>
    <property type="project" value="UniProtKB-UniRule"/>
</dbReference>
<dbReference type="SUPFAM" id="SSF51569">
    <property type="entry name" value="Aldolase"/>
    <property type="match status" value="1"/>
</dbReference>
<keyword evidence="7 10" id="KW-0808">Transferase</keyword>
<dbReference type="AlphaFoldDB" id="A0A346B232"/>
<dbReference type="InterPro" id="IPR000891">
    <property type="entry name" value="PYR_CT"/>
</dbReference>
<evidence type="ECO:0000256" key="5">
    <source>
        <dbReference type="ARBA" id="ARBA00022430"/>
    </source>
</evidence>
<dbReference type="Pfam" id="PF22615">
    <property type="entry name" value="IPMS_D2"/>
    <property type="match status" value="1"/>
</dbReference>
<dbReference type="EMBL" id="CP029462">
    <property type="protein sequence ID" value="AXL22175.1"/>
    <property type="molecule type" value="Genomic_DNA"/>
</dbReference>
<feature type="binding site" evidence="10">
    <location>
        <position position="40"/>
    </location>
    <ligand>
        <name>Mg(2+)</name>
        <dbReference type="ChEBI" id="CHEBI:18420"/>
    </ligand>
</feature>
<dbReference type="GO" id="GO:0003852">
    <property type="term" value="F:2-isopropylmalate synthase activity"/>
    <property type="evidence" value="ECO:0007669"/>
    <property type="project" value="UniProtKB-UniRule"/>
</dbReference>
<keyword evidence="6 10" id="KW-0028">Amino-acid biosynthesis</keyword>
<dbReference type="InterPro" id="IPR013709">
    <property type="entry name" value="2-isopropylmalate_synth_dimer"/>
</dbReference>
<keyword evidence="5 10" id="KW-0432">Leucine biosynthesis</keyword>
<dbReference type="SMART" id="SM00917">
    <property type="entry name" value="LeuA_dimer"/>
    <property type="match status" value="1"/>
</dbReference>
<feature type="binding site" evidence="10">
    <location>
        <position position="245"/>
    </location>
    <ligand>
        <name>Mg(2+)</name>
        <dbReference type="ChEBI" id="CHEBI:18420"/>
    </ligand>
</feature>
<dbReference type="InterPro" id="IPR005668">
    <property type="entry name" value="IPM_Synthase"/>
</dbReference>
<sequence length="580" mass="65496">MRNVEHYKKGYYMPPVVDMSWAYKDCPDKAPVWCSVDLRDGNQALIIPMSLDEKIEFYKTLVAMGFKEIEVGFPAASETEYEFLRYLVEHDMIPDDVTVQVLTQAREHIIRKTFEALQGVKNAIVHVYNSTSFAQRQQVFRMSKEEIKQIAVDGAKLLQRLTDEAGADYRFEYSPESFTGTEPEYALEVCNAVLDVWKPTADRKAIINLPSTVQMSMPHVFAAQIAYMSQNLKYRDNVVLSVHPHNDRGTGVADAEMALLAGADRVEGTLFGNGERTGNVDIVTVAMNMFALGVDPQLDFSNMPKLVDTYERVTRMHVHPRQPYAGQLVFAAFSGSHQDAIAKGMHFREEGNEQYWTCPYLYIDPHDVGRTYDSDVIRINSQSGKGGVGFIMEQNYGIDMPKKMREDFSYFVKSVSDHKHQELKPAEIYDVFEQNYLNVGWPLKVENFFVQKFGGQWIGKILVKADEEEVILEGRGNGQLNAISNAICEAYGIEIDNLVYSEHDLDRGSDSRGIAYFGLTDKQGRTTWGAGVDTDTMTASIFAFITAINRMEGMAQRVRFRHLTSDPAAVSEFKAIAGQH</sequence>
<keyword evidence="10" id="KW-0460">Magnesium</keyword>
<keyword evidence="13" id="KW-1185">Reference proteome</keyword>
<feature type="binding site" evidence="10">
    <location>
        <position position="279"/>
    </location>
    <ligand>
        <name>Mg(2+)</name>
        <dbReference type="ChEBI" id="CHEBI:18420"/>
    </ligand>
</feature>
<dbReference type="InterPro" id="IPR002034">
    <property type="entry name" value="AIPM/Hcit_synth_CS"/>
</dbReference>
<evidence type="ECO:0000256" key="3">
    <source>
        <dbReference type="ARBA" id="ARBA00009767"/>
    </source>
</evidence>
<keyword evidence="10" id="KW-0963">Cytoplasm</keyword>
<comment type="cofactor">
    <cofactor evidence="10">
        <name>Mg(2+)</name>
        <dbReference type="ChEBI" id="CHEBI:18420"/>
    </cofactor>
</comment>
<evidence type="ECO:0000256" key="6">
    <source>
        <dbReference type="ARBA" id="ARBA00022605"/>
    </source>
</evidence>
<dbReference type="KEGG" id="meg:DKB62_11710"/>
<name>A0A346B232_9FIRM</name>